<feature type="domain" description="Glycosyltransferase 2-like" evidence="1">
    <location>
        <begin position="5"/>
        <end position="129"/>
    </location>
</feature>
<dbReference type="EMBL" id="BAABLF010000025">
    <property type="protein sequence ID" value="GAA5193585.1"/>
    <property type="molecule type" value="Genomic_DNA"/>
</dbReference>
<dbReference type="Gene3D" id="3.90.550.10">
    <property type="entry name" value="Spore Coat Polysaccharide Biosynthesis Protein SpsA, Chain A"/>
    <property type="match status" value="1"/>
</dbReference>
<dbReference type="InterPro" id="IPR001173">
    <property type="entry name" value="Glyco_trans_2-like"/>
</dbReference>
<keyword evidence="3" id="KW-1185">Reference proteome</keyword>
<protein>
    <recommendedName>
        <fullName evidence="1">Glycosyltransferase 2-like domain-containing protein</fullName>
    </recommendedName>
</protein>
<dbReference type="InterPro" id="IPR050834">
    <property type="entry name" value="Glycosyltransf_2"/>
</dbReference>
<dbReference type="CDD" id="cd00761">
    <property type="entry name" value="Glyco_tranf_GTA_type"/>
    <property type="match status" value="1"/>
</dbReference>
<gene>
    <name evidence="2" type="ORF">GCM10025772_24770</name>
</gene>
<comment type="caution">
    <text evidence="2">The sequence shown here is derived from an EMBL/GenBank/DDBJ whole genome shotgun (WGS) entry which is preliminary data.</text>
</comment>
<accession>A0ABP9SCV5</accession>
<name>A0ABP9SCV5_9GAMM</name>
<dbReference type="RefSeq" id="WP_345317432.1">
    <property type="nucleotide sequence ID" value="NZ_BAABLF010000025.1"/>
</dbReference>
<dbReference type="InterPro" id="IPR029044">
    <property type="entry name" value="Nucleotide-diphossugar_trans"/>
</dbReference>
<dbReference type="Pfam" id="PF00535">
    <property type="entry name" value="Glycos_transf_2"/>
    <property type="match status" value="1"/>
</dbReference>
<dbReference type="PANTHER" id="PTHR43685:SF2">
    <property type="entry name" value="GLYCOSYLTRANSFERASE 2-LIKE DOMAIN-CONTAINING PROTEIN"/>
    <property type="match status" value="1"/>
</dbReference>
<dbReference type="PANTHER" id="PTHR43685">
    <property type="entry name" value="GLYCOSYLTRANSFERASE"/>
    <property type="match status" value="1"/>
</dbReference>
<evidence type="ECO:0000313" key="3">
    <source>
        <dbReference type="Proteomes" id="UP001501600"/>
    </source>
</evidence>
<evidence type="ECO:0000259" key="1">
    <source>
        <dbReference type="Pfam" id="PF00535"/>
    </source>
</evidence>
<dbReference type="Proteomes" id="UP001501600">
    <property type="component" value="Unassembled WGS sequence"/>
</dbReference>
<sequence length="297" mass="33821">MMKVSVIVPVYNDERRVKLCLQALLEQHFDGEYEILIIDNGSTPPLDLGRISDSRVRLLREQKPGSYAARNCGLAHATGSYIAFTDSDCLPQPDWLNALVKSLDRGIDMVAGEIRLFSANPEAPNAVECFDMLCGLDQREAVLRNHSAFTANLACRREVCEALGGFDGRATSGGDVAFTQAAVKSGFRLEYNASMLVMHPARDSLRAHRQKLRRVVSGAYSLRHSESKFNRTFYWRSILWGGVRPWLTAFKMLRSQRVKELRISDRLRAISVLFHNKYYMLWLRVGYRLGLRNKVYR</sequence>
<evidence type="ECO:0000313" key="2">
    <source>
        <dbReference type="EMBL" id="GAA5193585.1"/>
    </source>
</evidence>
<proteinExistence type="predicted"/>
<dbReference type="SUPFAM" id="SSF53448">
    <property type="entry name" value="Nucleotide-diphospho-sugar transferases"/>
    <property type="match status" value="1"/>
</dbReference>
<reference evidence="3" key="1">
    <citation type="journal article" date="2019" name="Int. J. Syst. Evol. Microbiol.">
        <title>The Global Catalogue of Microorganisms (GCM) 10K type strain sequencing project: providing services to taxonomists for standard genome sequencing and annotation.</title>
        <authorList>
            <consortium name="The Broad Institute Genomics Platform"/>
            <consortium name="The Broad Institute Genome Sequencing Center for Infectious Disease"/>
            <person name="Wu L."/>
            <person name="Ma J."/>
        </authorList>
    </citation>
    <scope>NUCLEOTIDE SEQUENCE [LARGE SCALE GENOMIC DNA]</scope>
    <source>
        <strain evidence="3">JCM 18720</strain>
    </source>
</reference>
<organism evidence="2 3">
    <name type="scientific">Ferrimonas gelatinilytica</name>
    <dbReference type="NCBI Taxonomy" id="1255257"/>
    <lineage>
        <taxon>Bacteria</taxon>
        <taxon>Pseudomonadati</taxon>
        <taxon>Pseudomonadota</taxon>
        <taxon>Gammaproteobacteria</taxon>
        <taxon>Alteromonadales</taxon>
        <taxon>Ferrimonadaceae</taxon>
        <taxon>Ferrimonas</taxon>
    </lineage>
</organism>